<sequence>MKLPGTRVRTTHWAATGGAAMKLQRRSATPPRSWRYDCRPEQSGRRSPLPAHKVDESPSQKGATAAQIQGDIVVAPNQVLGEATSVAQSSSPSATWRRRRRR</sequence>
<accession>A0AAW2R3T1</accession>
<feature type="compositionally biased region" description="Polar residues" evidence="1">
    <location>
        <begin position="85"/>
        <end position="94"/>
    </location>
</feature>
<reference evidence="2" key="2">
    <citation type="journal article" date="2024" name="Plant">
        <title>Genomic evolution and insights into agronomic trait innovations of Sesamum species.</title>
        <authorList>
            <person name="Miao H."/>
            <person name="Wang L."/>
            <person name="Qu L."/>
            <person name="Liu H."/>
            <person name="Sun Y."/>
            <person name="Le M."/>
            <person name="Wang Q."/>
            <person name="Wei S."/>
            <person name="Zheng Y."/>
            <person name="Lin W."/>
            <person name="Duan Y."/>
            <person name="Cao H."/>
            <person name="Xiong S."/>
            <person name="Wang X."/>
            <person name="Wei L."/>
            <person name="Li C."/>
            <person name="Ma Q."/>
            <person name="Ju M."/>
            <person name="Zhao R."/>
            <person name="Li G."/>
            <person name="Mu C."/>
            <person name="Tian Q."/>
            <person name="Mei H."/>
            <person name="Zhang T."/>
            <person name="Gao T."/>
            <person name="Zhang H."/>
        </authorList>
    </citation>
    <scope>NUCLEOTIDE SEQUENCE</scope>
    <source>
        <strain evidence="2">G02</strain>
    </source>
</reference>
<comment type="caution">
    <text evidence="2">The sequence shown here is derived from an EMBL/GenBank/DDBJ whole genome shotgun (WGS) entry which is preliminary data.</text>
</comment>
<evidence type="ECO:0000313" key="2">
    <source>
        <dbReference type="EMBL" id="KAL0374483.1"/>
    </source>
</evidence>
<evidence type="ECO:0000256" key="1">
    <source>
        <dbReference type="SAM" id="MobiDB-lite"/>
    </source>
</evidence>
<reference evidence="2" key="1">
    <citation type="submission" date="2020-06" db="EMBL/GenBank/DDBJ databases">
        <authorList>
            <person name="Li T."/>
            <person name="Hu X."/>
            <person name="Zhang T."/>
            <person name="Song X."/>
            <person name="Zhang H."/>
            <person name="Dai N."/>
            <person name="Sheng W."/>
            <person name="Hou X."/>
            <person name="Wei L."/>
        </authorList>
    </citation>
    <scope>NUCLEOTIDE SEQUENCE</scope>
    <source>
        <strain evidence="2">G02</strain>
        <tissue evidence="2">Leaf</tissue>
    </source>
</reference>
<name>A0AAW2R3T1_SESRA</name>
<feature type="region of interest" description="Disordered" evidence="1">
    <location>
        <begin position="82"/>
        <end position="102"/>
    </location>
</feature>
<protein>
    <submittedName>
        <fullName evidence="2">Uncharacterized protein</fullName>
    </submittedName>
</protein>
<feature type="region of interest" description="Disordered" evidence="1">
    <location>
        <begin position="1"/>
        <end position="66"/>
    </location>
</feature>
<proteinExistence type="predicted"/>
<organism evidence="2">
    <name type="scientific">Sesamum radiatum</name>
    <name type="common">Black benniseed</name>
    <dbReference type="NCBI Taxonomy" id="300843"/>
    <lineage>
        <taxon>Eukaryota</taxon>
        <taxon>Viridiplantae</taxon>
        <taxon>Streptophyta</taxon>
        <taxon>Embryophyta</taxon>
        <taxon>Tracheophyta</taxon>
        <taxon>Spermatophyta</taxon>
        <taxon>Magnoliopsida</taxon>
        <taxon>eudicotyledons</taxon>
        <taxon>Gunneridae</taxon>
        <taxon>Pentapetalae</taxon>
        <taxon>asterids</taxon>
        <taxon>lamiids</taxon>
        <taxon>Lamiales</taxon>
        <taxon>Pedaliaceae</taxon>
        <taxon>Sesamum</taxon>
    </lineage>
</organism>
<dbReference type="AlphaFoldDB" id="A0AAW2R3T1"/>
<feature type="compositionally biased region" description="Basic and acidic residues" evidence="1">
    <location>
        <begin position="34"/>
        <end position="44"/>
    </location>
</feature>
<gene>
    <name evidence="2" type="ORF">Sradi_3364000</name>
</gene>
<dbReference type="EMBL" id="JACGWJ010000014">
    <property type="protein sequence ID" value="KAL0374483.1"/>
    <property type="molecule type" value="Genomic_DNA"/>
</dbReference>